<dbReference type="RefSeq" id="WP_216838239.1">
    <property type="nucleotide sequence ID" value="NZ_JAFNJS010000006.1"/>
</dbReference>
<evidence type="ECO:0000313" key="2">
    <source>
        <dbReference type="EMBL" id="MFC3002159.1"/>
    </source>
</evidence>
<sequence>MPSRRLFLGLPLVMAAAAARAQPATPPIFAAGAVKHAVEEVLAPLGAGAPAAAFDTVGALRDRILGGERPQFTLLSAEAIAALSARGLVPADGVVEIGRTGVALGAPAGRPVPDIATPEAFRAALLAAESIAYADPARGATAGRHVAAVIARLGLTEALAPKLRLVRFGVEGVEMASRGEVALAFSQATEIIDRPGVQLVGLLPDALQLWTIYRAAVVQDGPEARRLLALFGTEAGRAAFARIGFRPG</sequence>
<reference evidence="3" key="1">
    <citation type="journal article" date="2019" name="Int. J. Syst. Evol. Microbiol.">
        <title>The Global Catalogue of Microorganisms (GCM) 10K type strain sequencing project: providing services to taxonomists for standard genome sequencing and annotation.</title>
        <authorList>
            <consortium name="The Broad Institute Genomics Platform"/>
            <consortium name="The Broad Institute Genome Sequencing Center for Infectious Disease"/>
            <person name="Wu L."/>
            <person name="Ma J."/>
        </authorList>
    </citation>
    <scope>NUCLEOTIDE SEQUENCE [LARGE SCALE GENOMIC DNA]</scope>
    <source>
        <strain evidence="3">CGMCC 1.16855</strain>
    </source>
</reference>
<accession>A0ABV7C0T6</accession>
<protein>
    <submittedName>
        <fullName evidence="2">Molybdate ABC transporter substrate-binding protein</fullName>
    </submittedName>
</protein>
<dbReference type="EMBL" id="JBHRSB010000006">
    <property type="protein sequence ID" value="MFC3002159.1"/>
    <property type="molecule type" value="Genomic_DNA"/>
</dbReference>
<feature type="chain" id="PRO_5046555686" evidence="1">
    <location>
        <begin position="22"/>
        <end position="248"/>
    </location>
</feature>
<dbReference type="InterPro" id="IPR006311">
    <property type="entry name" value="TAT_signal"/>
</dbReference>
<dbReference type="Proteomes" id="UP001595420">
    <property type="component" value="Unassembled WGS sequence"/>
</dbReference>
<comment type="caution">
    <text evidence="2">The sequence shown here is derived from an EMBL/GenBank/DDBJ whole genome shotgun (WGS) entry which is preliminary data.</text>
</comment>
<organism evidence="2 3">
    <name type="scientific">Falsiroseomonas tokyonensis</name>
    <dbReference type="NCBI Taxonomy" id="430521"/>
    <lineage>
        <taxon>Bacteria</taxon>
        <taxon>Pseudomonadati</taxon>
        <taxon>Pseudomonadota</taxon>
        <taxon>Alphaproteobacteria</taxon>
        <taxon>Acetobacterales</taxon>
        <taxon>Roseomonadaceae</taxon>
        <taxon>Falsiroseomonas</taxon>
    </lineage>
</organism>
<dbReference type="PROSITE" id="PS51318">
    <property type="entry name" value="TAT"/>
    <property type="match status" value="1"/>
</dbReference>
<keyword evidence="1" id="KW-0732">Signal</keyword>
<keyword evidence="3" id="KW-1185">Reference proteome</keyword>
<dbReference type="PANTHER" id="PTHR30632">
    <property type="entry name" value="MOLYBDATE-BINDING PERIPLASMIC PROTEIN"/>
    <property type="match status" value="1"/>
</dbReference>
<gene>
    <name evidence="2" type="ORF">ACFOD3_19820</name>
</gene>
<evidence type="ECO:0000313" key="3">
    <source>
        <dbReference type="Proteomes" id="UP001595420"/>
    </source>
</evidence>
<proteinExistence type="predicted"/>
<dbReference type="InterPro" id="IPR050682">
    <property type="entry name" value="ModA/WtpA"/>
</dbReference>
<dbReference type="PANTHER" id="PTHR30632:SF11">
    <property type="entry name" value="BLR4797 PROTEIN"/>
    <property type="match status" value="1"/>
</dbReference>
<feature type="signal peptide" evidence="1">
    <location>
        <begin position="1"/>
        <end position="21"/>
    </location>
</feature>
<name>A0ABV7C0T6_9PROT</name>
<dbReference type="Pfam" id="PF13531">
    <property type="entry name" value="SBP_bac_11"/>
    <property type="match status" value="1"/>
</dbReference>
<evidence type="ECO:0000256" key="1">
    <source>
        <dbReference type="SAM" id="SignalP"/>
    </source>
</evidence>